<feature type="transmembrane region" description="Helical" evidence="2">
    <location>
        <begin position="58"/>
        <end position="77"/>
    </location>
</feature>
<dbReference type="InterPro" id="IPR025315">
    <property type="entry name" value="DUF4220"/>
</dbReference>
<reference evidence="4" key="1">
    <citation type="submission" date="2020-07" db="EMBL/GenBank/DDBJ databases">
        <title>Genome sequence and genetic diversity analysis of an under-domesticated orphan crop, white fonio (Digitaria exilis).</title>
        <authorList>
            <person name="Bennetzen J.L."/>
            <person name="Chen S."/>
            <person name="Ma X."/>
            <person name="Wang X."/>
            <person name="Yssel A.E.J."/>
            <person name="Chaluvadi S.R."/>
            <person name="Johnson M."/>
            <person name="Gangashetty P."/>
            <person name="Hamidou F."/>
            <person name="Sanogo M.D."/>
            <person name="Zwaenepoel A."/>
            <person name="Wallace J."/>
            <person name="Van De Peer Y."/>
            <person name="Van Deynze A."/>
        </authorList>
    </citation>
    <scope>NUCLEOTIDE SEQUENCE</scope>
    <source>
        <tissue evidence="4">Leaves</tissue>
    </source>
</reference>
<evidence type="ECO:0000313" key="4">
    <source>
        <dbReference type="EMBL" id="KAF8641920.1"/>
    </source>
</evidence>
<dbReference type="PANTHER" id="PTHR31325">
    <property type="entry name" value="OS01G0798800 PROTEIN-RELATED"/>
    <property type="match status" value="1"/>
</dbReference>
<sequence>MFLQVFLFLFADRRKHSTSGIQRLVLWLAYLSADSVAIFVLGHLAVRVSNTHEQGLMAFWAPFVLIHLGGQETMTAFSMQDNELWKRHLLNLFIQTAVAGYIVGKATWPDNRLRTAMVLIFISGFIKYGGRTMYLYYARPKFLTSTMSWRAYGQGQTSYETMRQTARQDMEKTIDRMSKGGSVRPKFMEAFSLTTDIMAVDAPLNTVRSITLAGKGELHGMLAGFLCRGDRHNAYKHVEALLVQCYSRLYTKGYGREVVADCRRPVASSTKPERGSSADSESASKPVGGCQPSFDEVLSRVTLLTIIGGPTLFPYAATLVALVLFVAADKGEALFDNRRGRADIMVSYLLLIGAVALDVSSVVIYMFSRCFYPRFNKKTQWSQKLKQYTMINSAEEDSSCRVICQILGGDLLETKELNLSVHMKEFILDNLLESGKRQEWHIASTRGHLALLHRNMTTIMVLEESVRSGVDFPRCVLIWHIATEICFHYDSRGDKEATITSYSDELSKKPYKQMSRELSNYIMYLVFKCRVMLTTYSNVVHDQTRQQIVKILSPPQSRRQQVINPSELLLSEEIKIDLEGSKEQDEHTRVIDSDREPKAKEQDEIVEIEHEEMSNNNLTTKVHMKKVSQSAESLYSSPVLPAAREVARQLIRIEDEAQRWDLIAAVWAEMLYYTAPRCGAAFHAEHLATGGEFITHVFVLMYLLGPFMPAPGA</sequence>
<keyword evidence="2" id="KW-1133">Transmembrane helix</keyword>
<feature type="domain" description="DUF4220" evidence="3">
    <location>
        <begin position="316"/>
        <end position="387"/>
    </location>
</feature>
<feature type="transmembrane region" description="Helical" evidence="2">
    <location>
        <begin position="301"/>
        <end position="328"/>
    </location>
</feature>
<dbReference type="EMBL" id="JACEFO010003304">
    <property type="protein sequence ID" value="KAF8641920.1"/>
    <property type="molecule type" value="Genomic_DNA"/>
</dbReference>
<dbReference type="OrthoDB" id="681718at2759"/>
<feature type="transmembrane region" description="Helical" evidence="2">
    <location>
        <begin position="348"/>
        <end position="368"/>
    </location>
</feature>
<feature type="region of interest" description="Disordered" evidence="1">
    <location>
        <begin position="581"/>
        <end position="600"/>
    </location>
</feature>
<comment type="caution">
    <text evidence="4">The sequence shown here is derived from an EMBL/GenBank/DDBJ whole genome shotgun (WGS) entry which is preliminary data.</text>
</comment>
<keyword evidence="2" id="KW-0472">Membrane</keyword>
<organism evidence="4 5">
    <name type="scientific">Digitaria exilis</name>
    <dbReference type="NCBI Taxonomy" id="1010633"/>
    <lineage>
        <taxon>Eukaryota</taxon>
        <taxon>Viridiplantae</taxon>
        <taxon>Streptophyta</taxon>
        <taxon>Embryophyta</taxon>
        <taxon>Tracheophyta</taxon>
        <taxon>Spermatophyta</taxon>
        <taxon>Magnoliopsida</taxon>
        <taxon>Liliopsida</taxon>
        <taxon>Poales</taxon>
        <taxon>Poaceae</taxon>
        <taxon>PACMAD clade</taxon>
        <taxon>Panicoideae</taxon>
        <taxon>Panicodae</taxon>
        <taxon>Paniceae</taxon>
        <taxon>Anthephorinae</taxon>
        <taxon>Digitaria</taxon>
    </lineage>
</organism>
<evidence type="ECO:0000256" key="1">
    <source>
        <dbReference type="SAM" id="MobiDB-lite"/>
    </source>
</evidence>
<accession>A0A834ZW31</accession>
<dbReference type="Proteomes" id="UP000636709">
    <property type="component" value="Unassembled WGS sequence"/>
</dbReference>
<keyword evidence="5" id="KW-1185">Reference proteome</keyword>
<evidence type="ECO:0000259" key="3">
    <source>
        <dbReference type="Pfam" id="PF13968"/>
    </source>
</evidence>
<feature type="region of interest" description="Disordered" evidence="1">
    <location>
        <begin position="265"/>
        <end position="288"/>
    </location>
</feature>
<evidence type="ECO:0000313" key="5">
    <source>
        <dbReference type="Proteomes" id="UP000636709"/>
    </source>
</evidence>
<dbReference type="InterPro" id="IPR007658">
    <property type="entry name" value="DUF594"/>
</dbReference>
<dbReference type="AlphaFoldDB" id="A0A834ZW31"/>
<feature type="domain" description="DUF4220" evidence="3">
    <location>
        <begin position="27"/>
        <end position="252"/>
    </location>
</feature>
<keyword evidence="2" id="KW-0812">Transmembrane</keyword>
<feature type="transmembrane region" description="Helical" evidence="2">
    <location>
        <begin position="24"/>
        <end position="46"/>
    </location>
</feature>
<dbReference type="Pfam" id="PF13968">
    <property type="entry name" value="DUF4220"/>
    <property type="match status" value="2"/>
</dbReference>
<feature type="transmembrane region" description="Helical" evidence="2">
    <location>
        <begin position="114"/>
        <end position="137"/>
    </location>
</feature>
<proteinExistence type="predicted"/>
<name>A0A834ZW31_9POAL</name>
<protein>
    <recommendedName>
        <fullName evidence="3">DUF4220 domain-containing protein</fullName>
    </recommendedName>
</protein>
<evidence type="ECO:0000256" key="2">
    <source>
        <dbReference type="SAM" id="Phobius"/>
    </source>
</evidence>
<gene>
    <name evidence="4" type="ORF">HU200_067632</name>
</gene>
<dbReference type="Pfam" id="PF04578">
    <property type="entry name" value="DUF594"/>
    <property type="match status" value="1"/>
</dbReference>